<evidence type="ECO:0000313" key="3">
    <source>
        <dbReference type="Proteomes" id="UP000276133"/>
    </source>
</evidence>
<evidence type="ECO:0000256" key="1">
    <source>
        <dbReference type="SAM" id="Phobius"/>
    </source>
</evidence>
<dbReference type="Proteomes" id="UP000276133">
    <property type="component" value="Unassembled WGS sequence"/>
</dbReference>
<evidence type="ECO:0000313" key="2">
    <source>
        <dbReference type="EMBL" id="RNA03019.1"/>
    </source>
</evidence>
<reference evidence="2 3" key="1">
    <citation type="journal article" date="2018" name="Sci. Rep.">
        <title>Genomic signatures of local adaptation to the degree of environmental predictability in rotifers.</title>
        <authorList>
            <person name="Franch-Gras L."/>
            <person name="Hahn C."/>
            <person name="Garcia-Roger E.M."/>
            <person name="Carmona M.J."/>
            <person name="Serra M."/>
            <person name="Gomez A."/>
        </authorList>
    </citation>
    <scope>NUCLEOTIDE SEQUENCE [LARGE SCALE GENOMIC DNA]</scope>
    <source>
        <strain evidence="2">HYR1</strain>
    </source>
</reference>
<keyword evidence="1" id="KW-0812">Transmembrane</keyword>
<keyword evidence="1" id="KW-1133">Transmembrane helix</keyword>
<keyword evidence="1" id="KW-0472">Membrane</keyword>
<gene>
    <name evidence="2" type="ORF">BpHYR1_014602</name>
</gene>
<dbReference type="EMBL" id="REGN01008683">
    <property type="protein sequence ID" value="RNA03019.1"/>
    <property type="molecule type" value="Genomic_DNA"/>
</dbReference>
<name>A0A3M7PVQ3_BRAPC</name>
<organism evidence="2 3">
    <name type="scientific">Brachionus plicatilis</name>
    <name type="common">Marine rotifer</name>
    <name type="synonym">Brachionus muelleri</name>
    <dbReference type="NCBI Taxonomy" id="10195"/>
    <lineage>
        <taxon>Eukaryota</taxon>
        <taxon>Metazoa</taxon>
        <taxon>Spiralia</taxon>
        <taxon>Gnathifera</taxon>
        <taxon>Rotifera</taxon>
        <taxon>Eurotatoria</taxon>
        <taxon>Monogononta</taxon>
        <taxon>Pseudotrocha</taxon>
        <taxon>Ploima</taxon>
        <taxon>Brachionidae</taxon>
        <taxon>Brachionus</taxon>
    </lineage>
</organism>
<accession>A0A3M7PVQ3</accession>
<feature type="transmembrane region" description="Helical" evidence="1">
    <location>
        <begin position="42"/>
        <end position="61"/>
    </location>
</feature>
<proteinExistence type="predicted"/>
<comment type="caution">
    <text evidence="2">The sequence shown here is derived from an EMBL/GenBank/DDBJ whole genome shotgun (WGS) entry which is preliminary data.</text>
</comment>
<protein>
    <submittedName>
        <fullName evidence="2">Uncharacterized protein</fullName>
    </submittedName>
</protein>
<dbReference type="AlphaFoldDB" id="A0A3M7PVQ3"/>
<keyword evidence="3" id="KW-1185">Reference proteome</keyword>
<sequence>MKILFSVRNCFFIFILNQLHLQFSSRFSLGINIRLFQLRIRFMNNAAITSVVLEYLMHLIMMYHDVGRNKCHLLNWIMVYVNISKILISNL</sequence>